<evidence type="ECO:0000313" key="2">
    <source>
        <dbReference type="EMBL" id="KAF0028155.1"/>
    </source>
</evidence>
<proteinExistence type="predicted"/>
<accession>A0A6A4S7A4</accession>
<organism evidence="2 3">
    <name type="scientific">Scophthalmus maximus</name>
    <name type="common">Turbot</name>
    <name type="synonym">Psetta maxima</name>
    <dbReference type="NCBI Taxonomy" id="52904"/>
    <lineage>
        <taxon>Eukaryota</taxon>
        <taxon>Metazoa</taxon>
        <taxon>Chordata</taxon>
        <taxon>Craniata</taxon>
        <taxon>Vertebrata</taxon>
        <taxon>Euteleostomi</taxon>
        <taxon>Actinopterygii</taxon>
        <taxon>Neopterygii</taxon>
        <taxon>Teleostei</taxon>
        <taxon>Neoteleostei</taxon>
        <taxon>Acanthomorphata</taxon>
        <taxon>Carangaria</taxon>
        <taxon>Pleuronectiformes</taxon>
        <taxon>Pleuronectoidei</taxon>
        <taxon>Scophthalmidae</taxon>
        <taxon>Scophthalmus</taxon>
    </lineage>
</organism>
<feature type="compositionally biased region" description="Basic residues" evidence="1">
    <location>
        <begin position="19"/>
        <end position="28"/>
    </location>
</feature>
<reference evidence="2 3" key="1">
    <citation type="submission" date="2019-06" db="EMBL/GenBank/DDBJ databases">
        <title>Draft genomes of female and male turbot (Scophthalmus maximus).</title>
        <authorList>
            <person name="Xu H."/>
            <person name="Xu X.-W."/>
            <person name="Shao C."/>
            <person name="Chen S."/>
        </authorList>
    </citation>
    <scope>NUCLEOTIDE SEQUENCE [LARGE SCALE GENOMIC DNA]</scope>
    <source>
        <strain evidence="2">Ysfricsl-2016a</strain>
        <tissue evidence="2">Blood</tissue>
    </source>
</reference>
<dbReference type="EMBL" id="VEVO01000017">
    <property type="protein sequence ID" value="KAF0028155.1"/>
    <property type="molecule type" value="Genomic_DNA"/>
</dbReference>
<feature type="region of interest" description="Disordered" evidence="1">
    <location>
        <begin position="1"/>
        <end position="28"/>
    </location>
</feature>
<sequence>MEVIGRNASHPNGNGGLSRRTKAKYQGKRSHSAVIARLKLLQKANRQVNSGSAAYALYLLNNWRVSILRHSEAVCFR</sequence>
<protein>
    <submittedName>
        <fullName evidence="2">Uncharacterized protein</fullName>
    </submittedName>
</protein>
<evidence type="ECO:0000256" key="1">
    <source>
        <dbReference type="SAM" id="MobiDB-lite"/>
    </source>
</evidence>
<comment type="caution">
    <text evidence="2">The sequence shown here is derived from an EMBL/GenBank/DDBJ whole genome shotgun (WGS) entry which is preliminary data.</text>
</comment>
<evidence type="ECO:0000313" key="3">
    <source>
        <dbReference type="Proteomes" id="UP000438429"/>
    </source>
</evidence>
<dbReference type="Proteomes" id="UP000438429">
    <property type="component" value="Unassembled WGS sequence"/>
</dbReference>
<name>A0A6A4S7A4_SCOMX</name>
<gene>
    <name evidence="2" type="ORF">F2P81_019242</name>
</gene>
<dbReference type="AlphaFoldDB" id="A0A6A4S7A4"/>